<comment type="caution">
    <text evidence="2">The sequence shown here is derived from an EMBL/GenBank/DDBJ whole genome shotgun (WGS) entry which is preliminary data.</text>
</comment>
<feature type="signal peptide" evidence="1">
    <location>
        <begin position="1"/>
        <end position="23"/>
    </location>
</feature>
<evidence type="ECO:0000313" key="2">
    <source>
        <dbReference type="EMBL" id="MCI2228293.1"/>
    </source>
</evidence>
<dbReference type="RefSeq" id="WP_242177408.1">
    <property type="nucleotide sequence ID" value="NZ_JAKQYM010000002.1"/>
</dbReference>
<dbReference type="AlphaFoldDB" id="A0A9X1VMG1"/>
<dbReference type="Proteomes" id="UP001139369">
    <property type="component" value="Unassembled WGS sequence"/>
</dbReference>
<protein>
    <recommendedName>
        <fullName evidence="4">Lipoprotein</fullName>
    </recommendedName>
</protein>
<proteinExistence type="predicted"/>
<accession>A0A9X1VMG1</accession>
<name>A0A9X1VMG1_9FLAO</name>
<keyword evidence="1" id="KW-0732">Signal</keyword>
<evidence type="ECO:0000256" key="1">
    <source>
        <dbReference type="SAM" id="SignalP"/>
    </source>
</evidence>
<dbReference type="PROSITE" id="PS51257">
    <property type="entry name" value="PROKAR_LIPOPROTEIN"/>
    <property type="match status" value="1"/>
</dbReference>
<gene>
    <name evidence="2" type="ORF">MC378_03870</name>
</gene>
<feature type="chain" id="PRO_5040995581" description="Lipoprotein" evidence="1">
    <location>
        <begin position="24"/>
        <end position="190"/>
    </location>
</feature>
<organism evidence="2 3">
    <name type="scientific">Polaribacter marinus</name>
    <dbReference type="NCBI Taxonomy" id="2916838"/>
    <lineage>
        <taxon>Bacteria</taxon>
        <taxon>Pseudomonadati</taxon>
        <taxon>Bacteroidota</taxon>
        <taxon>Flavobacteriia</taxon>
        <taxon>Flavobacteriales</taxon>
        <taxon>Flavobacteriaceae</taxon>
    </lineage>
</organism>
<keyword evidence="3" id="KW-1185">Reference proteome</keyword>
<dbReference type="EMBL" id="JAKQYM010000002">
    <property type="protein sequence ID" value="MCI2228293.1"/>
    <property type="molecule type" value="Genomic_DNA"/>
</dbReference>
<evidence type="ECO:0000313" key="3">
    <source>
        <dbReference type="Proteomes" id="UP001139369"/>
    </source>
</evidence>
<sequence>MKFKTTILPILLFTLLISCSSDELTTSKAESMAIECQGNKNLVKTTTSSYGVLEQWDRFKKKNTVFLESYKKLEEKGLYNMGELQRVKGVLGMKERYEISLTPKAEKLLISSKKDAKGRITGKFKICEYTFESVEEIHEIPAENIANVKLKFIRINETPFFKETHEKSNPKEVFKQVKYKKTNDGWKLCN</sequence>
<evidence type="ECO:0008006" key="4">
    <source>
        <dbReference type="Google" id="ProtNLM"/>
    </source>
</evidence>
<reference evidence="2" key="1">
    <citation type="submission" date="2022-02" db="EMBL/GenBank/DDBJ databases">
        <title>Polaribacter sp. MSW13, isolated from seawater.</title>
        <authorList>
            <person name="Kristyanto S."/>
            <person name="Jung J."/>
            <person name="Jeon C.O."/>
        </authorList>
    </citation>
    <scope>NUCLEOTIDE SEQUENCE</scope>
    <source>
        <strain evidence="2">MSW13</strain>
    </source>
</reference>